<evidence type="ECO:0000313" key="3">
    <source>
        <dbReference type="Proteomes" id="UP000030066"/>
    </source>
</evidence>
<proteinExistence type="predicted"/>
<dbReference type="STRING" id="1318617.MGM1_0970"/>
<keyword evidence="1" id="KW-1133">Transmembrane helix</keyword>
<dbReference type="KEGG" id="mgj:MGM1_0970"/>
<feature type="transmembrane region" description="Helical" evidence="1">
    <location>
        <begin position="91"/>
        <end position="113"/>
    </location>
</feature>
<keyword evidence="1" id="KW-0812">Transmembrane</keyword>
<feature type="transmembrane region" description="Helical" evidence="1">
    <location>
        <begin position="61"/>
        <end position="79"/>
    </location>
</feature>
<feature type="transmembrane region" description="Helical" evidence="1">
    <location>
        <begin position="119"/>
        <end position="142"/>
    </location>
</feature>
<protein>
    <submittedName>
        <fullName evidence="2">Uncharacterized protein</fullName>
    </submittedName>
</protein>
<reference evidence="2 3" key="1">
    <citation type="journal article" date="2014" name="PLoS ONE">
        <title>An emerging Mycoplasma associated with trichomoniasis, vaginal infection and disease.</title>
        <authorList>
            <consortium name="Vaginal Microbiome Consortium"/>
            <person name="Fettweis J.M."/>
            <person name="Serrano M.G."/>
            <person name="Huang B."/>
            <person name="Brooks J.P."/>
            <person name="Glascock A.L."/>
            <person name="Sheth N.U."/>
            <person name="Strauss J.F.III."/>
            <person name="Jefferson K.K."/>
            <person name="Buck G.A."/>
        </authorList>
    </citation>
    <scope>NUCLEOTIDE SEQUENCE [LARGE SCALE GENOMIC DNA]</scope>
    <source>
        <strain evidence="2 3">VCU_M1</strain>
    </source>
</reference>
<evidence type="ECO:0000313" key="2">
    <source>
        <dbReference type="EMBL" id="AIV03484.1"/>
    </source>
</evidence>
<organism evidence="2 3">
    <name type="scientific">Candidatus Malacoplasma girerdii</name>
    <dbReference type="NCBI Taxonomy" id="1318617"/>
    <lineage>
        <taxon>Bacteria</taxon>
        <taxon>Bacillati</taxon>
        <taxon>Mycoplasmatota</taxon>
        <taxon>Mycoplasmoidales</taxon>
        <taxon>Mycoplasmoidaceae</taxon>
        <taxon>Malacoplasma</taxon>
    </lineage>
</organism>
<dbReference type="AlphaFoldDB" id="A0A097SSC4"/>
<dbReference type="EMBL" id="CP007711">
    <property type="protein sequence ID" value="AIV03484.1"/>
    <property type="molecule type" value="Genomic_DNA"/>
</dbReference>
<dbReference type="HOGENOM" id="CLU_1674708_0_0_14"/>
<gene>
    <name evidence="2" type="ORF">MGM1_0970</name>
</gene>
<accession>A0A097SSC4</accession>
<feature type="transmembrane region" description="Helical" evidence="1">
    <location>
        <begin position="26"/>
        <end position="49"/>
    </location>
</feature>
<keyword evidence="1" id="KW-0472">Membrane</keyword>
<name>A0A097SSC4_9BACT</name>
<evidence type="ECO:0000256" key="1">
    <source>
        <dbReference type="SAM" id="Phobius"/>
    </source>
</evidence>
<sequence>MLRIAVSFPWPVPLTNTFTDFNPKSIAAFAASLAASPAAYGVDFLLPLYPIAPALDQAMQLPFISVIVMIVLLTVEWMWAHPFTSVNLRFFFGRALVVALLFLVVAFFLVSAINFVSYYFVSTFLFAIVLRGPLRVLAFDLVRWPRVGKLWRCLWPR</sequence>
<keyword evidence="3" id="KW-1185">Reference proteome</keyword>
<dbReference type="Proteomes" id="UP000030066">
    <property type="component" value="Chromosome"/>
</dbReference>